<name>A0A8T4GYT9_9EURY</name>
<feature type="domain" description="MOFRL" evidence="1">
    <location>
        <begin position="341"/>
        <end position="445"/>
    </location>
</feature>
<dbReference type="GO" id="GO:0016618">
    <property type="term" value="F:hydroxypyruvate reductase [NAD(P)H] activity"/>
    <property type="evidence" value="ECO:0007669"/>
    <property type="project" value="UniProtKB-EC"/>
</dbReference>
<dbReference type="Pfam" id="PF05161">
    <property type="entry name" value="MOFRL"/>
    <property type="match status" value="1"/>
</dbReference>
<dbReference type="EC" id="1.1.1.81" evidence="3"/>
<dbReference type="Proteomes" id="UP000823736">
    <property type="component" value="Unassembled WGS sequence"/>
</dbReference>
<dbReference type="InterPro" id="IPR025286">
    <property type="entry name" value="MOFRL_assoc_dom"/>
</dbReference>
<evidence type="ECO:0000259" key="2">
    <source>
        <dbReference type="Pfam" id="PF13660"/>
    </source>
</evidence>
<reference evidence="3" key="1">
    <citation type="submission" date="2021-03" db="EMBL/GenBank/DDBJ databases">
        <title>Genomic Encyclopedia of Type Strains, Phase IV (KMG-IV): sequencing the most valuable type-strain genomes for metagenomic binning, comparative biology and taxonomic classification.</title>
        <authorList>
            <person name="Goeker M."/>
        </authorList>
    </citation>
    <scope>NUCLEOTIDE SEQUENCE</scope>
    <source>
        <strain evidence="3">DSM 26232</strain>
    </source>
</reference>
<dbReference type="Pfam" id="PF13660">
    <property type="entry name" value="DUF4147"/>
    <property type="match status" value="1"/>
</dbReference>
<dbReference type="AlphaFoldDB" id="A0A8T4GYT9"/>
<dbReference type="GO" id="GO:0005737">
    <property type="term" value="C:cytoplasm"/>
    <property type="evidence" value="ECO:0007669"/>
    <property type="project" value="TreeGrafter"/>
</dbReference>
<keyword evidence="4" id="KW-1185">Reference proteome</keyword>
<dbReference type="PANTHER" id="PTHR12227">
    <property type="entry name" value="GLYCERATE KINASE"/>
    <property type="match status" value="1"/>
</dbReference>
<dbReference type="InterPro" id="IPR038614">
    <property type="entry name" value="GK_N_sf"/>
</dbReference>
<sequence length="455" mass="45267">MFRNRETHARSPAHETALHCLAAGIRGADPERATRDALTAVDDRLEISTDDRTSLDLPDFDRILVLGGGKAAAGVTRAIEACLGDRISDGLIVVPEADPAVGDTIGAVAVAGGGHPDPTPEGARATEELLELAESADERTLVLAVVTGGASALLAAPAGDLSVGDLRRSGRALLTAGAGIEEINAVRKHTSRVTGGRLATAADPATVATLAVSDVVGDPPGVIGSGPAAPDETTYEEALDVFARYGIDVPAVRDHLEAGDAGAFSETPGPDEPAVVDVPTHVVTGNRTAIAAAAAAAEDWGYDACVLSTRVRGSARGAAPTHVGVAEEVAAAGDPADPPAVLLSGGETTVDVLGEGEGGPNTEFALAAALSLGESDAAPDEIVVGAIDTDGNDGATGAAGALVDAGTLDDQAAARTALDQNDSLGYLDSLDAALLTGATGTNVNDLRVLVVPGGA</sequence>
<protein>
    <submittedName>
        <fullName evidence="3">Hydroxypyruvate reductase</fullName>
        <ecNumber evidence="3">1.1.1.81</ecNumber>
    </submittedName>
</protein>
<comment type="caution">
    <text evidence="3">The sequence shown here is derived from an EMBL/GenBank/DDBJ whole genome shotgun (WGS) entry which is preliminary data.</text>
</comment>
<gene>
    <name evidence="3" type="ORF">J2753_001933</name>
</gene>
<evidence type="ECO:0000313" key="4">
    <source>
        <dbReference type="Proteomes" id="UP000823736"/>
    </source>
</evidence>
<keyword evidence="3" id="KW-0560">Oxidoreductase</keyword>
<dbReference type="Gene3D" id="3.40.1480.10">
    <property type="entry name" value="MOFRL domain"/>
    <property type="match status" value="1"/>
</dbReference>
<evidence type="ECO:0000313" key="3">
    <source>
        <dbReference type="EMBL" id="MBP1987432.1"/>
    </source>
</evidence>
<proteinExistence type="predicted"/>
<evidence type="ECO:0000259" key="1">
    <source>
        <dbReference type="Pfam" id="PF05161"/>
    </source>
</evidence>
<dbReference type="OrthoDB" id="10741at2157"/>
<dbReference type="RefSeq" id="WP_209491705.1">
    <property type="nucleotide sequence ID" value="NZ_JAGGLC010000004.1"/>
</dbReference>
<accession>A0A8T4GYT9</accession>
<feature type="domain" description="MOFRL-associated" evidence="2">
    <location>
        <begin position="17"/>
        <end position="257"/>
    </location>
</feature>
<dbReference type="PANTHER" id="PTHR12227:SF0">
    <property type="entry name" value="GLYCERATE KINASE"/>
    <property type="match status" value="1"/>
</dbReference>
<dbReference type="GO" id="GO:0008887">
    <property type="term" value="F:glycerate kinase activity"/>
    <property type="evidence" value="ECO:0007669"/>
    <property type="project" value="InterPro"/>
</dbReference>
<dbReference type="InterPro" id="IPR007835">
    <property type="entry name" value="MOFRL"/>
</dbReference>
<organism evidence="3 4">
    <name type="scientific">Halolamina salifodinae</name>
    <dbReference type="NCBI Taxonomy" id="1202767"/>
    <lineage>
        <taxon>Archaea</taxon>
        <taxon>Methanobacteriati</taxon>
        <taxon>Methanobacteriota</taxon>
        <taxon>Stenosarchaea group</taxon>
        <taxon>Halobacteria</taxon>
        <taxon>Halobacteriales</taxon>
        <taxon>Haloferacaceae</taxon>
    </lineage>
</organism>
<dbReference type="Gene3D" id="3.40.50.10180">
    <property type="entry name" value="Glycerate kinase, MOFRL-like N-terminal domain"/>
    <property type="match status" value="1"/>
</dbReference>
<dbReference type="InterPro" id="IPR037035">
    <property type="entry name" value="GK-like_C_sf"/>
</dbReference>
<dbReference type="EMBL" id="JAGGLC010000004">
    <property type="protein sequence ID" value="MBP1987432.1"/>
    <property type="molecule type" value="Genomic_DNA"/>
</dbReference>
<dbReference type="SUPFAM" id="SSF82544">
    <property type="entry name" value="GckA/TtuD-like"/>
    <property type="match status" value="1"/>
</dbReference>
<dbReference type="InterPro" id="IPR039760">
    <property type="entry name" value="MOFRL_protein"/>
</dbReference>